<gene>
    <name evidence="1" type="ORF">FKW44_009721</name>
</gene>
<proteinExistence type="predicted"/>
<organism evidence="1 2">
    <name type="scientific">Caligus rogercresseyi</name>
    <name type="common">Sea louse</name>
    <dbReference type="NCBI Taxonomy" id="217165"/>
    <lineage>
        <taxon>Eukaryota</taxon>
        <taxon>Metazoa</taxon>
        <taxon>Ecdysozoa</taxon>
        <taxon>Arthropoda</taxon>
        <taxon>Crustacea</taxon>
        <taxon>Multicrustacea</taxon>
        <taxon>Hexanauplia</taxon>
        <taxon>Copepoda</taxon>
        <taxon>Siphonostomatoida</taxon>
        <taxon>Caligidae</taxon>
        <taxon>Caligus</taxon>
    </lineage>
</organism>
<dbReference type="EMBL" id="CP045895">
    <property type="protein sequence ID" value="QQP49168.1"/>
    <property type="molecule type" value="Genomic_DNA"/>
</dbReference>
<sequence length="211" mass="24013">LLNNMKSATAGRVIIFSDEKTWTVDPVRNHRNDRYLSFGEIDKSARTLIITKHPACTMSLIFVASNGIAAPLIWFPTGFRLKAADYTKVLKTKFLPWVRENFPDSNVVFQQDGAPAYTALTAQNWLKKHVEFWPKDMWPPNSPDANPLDYAIWPHVQSKACTLRHANVGAMKASVNEHWTSMSKKYITKTCQAFRRRLEAIVIVDGGYIDD</sequence>
<evidence type="ECO:0000313" key="2">
    <source>
        <dbReference type="Proteomes" id="UP000595437"/>
    </source>
</evidence>
<dbReference type="AlphaFoldDB" id="A0A7T8HFK2"/>
<dbReference type="OrthoDB" id="6368480at2759"/>
<accession>A0A7T8HFK2</accession>
<feature type="non-terminal residue" evidence="1">
    <location>
        <position position="1"/>
    </location>
</feature>
<evidence type="ECO:0000313" key="1">
    <source>
        <dbReference type="EMBL" id="QQP49168.1"/>
    </source>
</evidence>
<dbReference type="InterPro" id="IPR036397">
    <property type="entry name" value="RNaseH_sf"/>
</dbReference>
<dbReference type="PANTHER" id="PTHR47326">
    <property type="entry name" value="TRANSPOSABLE ELEMENT TC3 TRANSPOSASE-LIKE PROTEIN"/>
    <property type="match status" value="1"/>
</dbReference>
<dbReference type="PANTHER" id="PTHR47326:SF1">
    <property type="entry name" value="HTH PSQ-TYPE DOMAIN-CONTAINING PROTEIN"/>
    <property type="match status" value="1"/>
</dbReference>
<dbReference type="GO" id="GO:0003676">
    <property type="term" value="F:nucleic acid binding"/>
    <property type="evidence" value="ECO:0007669"/>
    <property type="project" value="InterPro"/>
</dbReference>
<reference evidence="2" key="1">
    <citation type="submission" date="2021-01" db="EMBL/GenBank/DDBJ databases">
        <title>Caligus Genome Assembly.</title>
        <authorList>
            <person name="Gallardo-Escarate C."/>
        </authorList>
    </citation>
    <scope>NUCLEOTIDE SEQUENCE [LARGE SCALE GENOMIC DNA]</scope>
</reference>
<dbReference type="Proteomes" id="UP000595437">
    <property type="component" value="Chromosome 6"/>
</dbReference>
<keyword evidence="2" id="KW-1185">Reference proteome</keyword>
<dbReference type="Gene3D" id="3.30.420.10">
    <property type="entry name" value="Ribonuclease H-like superfamily/Ribonuclease H"/>
    <property type="match status" value="1"/>
</dbReference>
<name>A0A7T8HFK2_CALRO</name>
<protein>
    <submittedName>
        <fullName evidence="1">Transposable element</fullName>
    </submittedName>
</protein>